<protein>
    <submittedName>
        <fullName evidence="3">YibE/F family protein</fullName>
    </submittedName>
</protein>
<feature type="transmembrane region" description="Helical" evidence="2">
    <location>
        <begin position="157"/>
        <end position="178"/>
    </location>
</feature>
<keyword evidence="2" id="KW-0812">Transmembrane</keyword>
<comment type="caution">
    <text evidence="3">The sequence shown here is derived from an EMBL/GenBank/DDBJ whole genome shotgun (WGS) entry which is preliminary data.</text>
</comment>
<reference evidence="3 4" key="1">
    <citation type="submission" date="2019-04" db="EMBL/GenBank/DDBJ databases">
        <title>Isachenkonia alkalipeptolytica gen. nov. sp. nov. a new anaerobic, alkiliphilic organothrophic bacterium capable to reduce synthesized ferrihydrite isolated from a soda lake.</title>
        <authorList>
            <person name="Toshchakov S.V."/>
            <person name="Zavarzina D.G."/>
            <person name="Zhilina T.N."/>
            <person name="Kostrikina N.A."/>
            <person name="Kublanov I.V."/>
        </authorList>
    </citation>
    <scope>NUCLEOTIDE SEQUENCE [LARGE SCALE GENOMIC DNA]</scope>
    <source>
        <strain evidence="3 4">Z-1701</strain>
    </source>
</reference>
<feature type="region of interest" description="Disordered" evidence="1">
    <location>
        <begin position="1"/>
        <end position="20"/>
    </location>
</feature>
<feature type="transmembrane region" description="Helical" evidence="2">
    <location>
        <begin position="229"/>
        <end position="248"/>
    </location>
</feature>
<keyword evidence="2" id="KW-1133">Transmembrane helix</keyword>
<evidence type="ECO:0000313" key="3">
    <source>
        <dbReference type="EMBL" id="NBG87924.1"/>
    </source>
</evidence>
<dbReference type="AlphaFoldDB" id="A0AA43XKI1"/>
<name>A0AA43XKI1_9CLOT</name>
<proteinExistence type="predicted"/>
<keyword evidence="2" id="KW-0472">Membrane</keyword>
<keyword evidence="4" id="KW-1185">Reference proteome</keyword>
<feature type="transmembrane region" description="Helical" evidence="2">
    <location>
        <begin position="292"/>
        <end position="310"/>
    </location>
</feature>
<dbReference type="PANTHER" id="PTHR41771">
    <property type="entry name" value="MEMBRANE PROTEIN-RELATED"/>
    <property type="match status" value="1"/>
</dbReference>
<evidence type="ECO:0000256" key="2">
    <source>
        <dbReference type="SAM" id="Phobius"/>
    </source>
</evidence>
<gene>
    <name evidence="3" type="ORF">ISALK_05370</name>
</gene>
<dbReference type="EMBL" id="SUMG01000004">
    <property type="protein sequence ID" value="NBG87924.1"/>
    <property type="molecule type" value="Genomic_DNA"/>
</dbReference>
<feature type="transmembrane region" description="Helical" evidence="2">
    <location>
        <begin position="330"/>
        <end position="352"/>
    </location>
</feature>
<accession>A0AA43XKI1</accession>
<dbReference type="Proteomes" id="UP000449710">
    <property type="component" value="Unassembled WGS sequence"/>
</dbReference>
<dbReference type="PANTHER" id="PTHR41771:SF1">
    <property type="entry name" value="MEMBRANE PROTEIN"/>
    <property type="match status" value="1"/>
</dbReference>
<feature type="transmembrane region" description="Helical" evidence="2">
    <location>
        <begin position="107"/>
        <end position="124"/>
    </location>
</feature>
<feature type="compositionally biased region" description="Acidic residues" evidence="1">
    <location>
        <begin position="8"/>
        <end position="18"/>
    </location>
</feature>
<dbReference type="Pfam" id="PF07907">
    <property type="entry name" value="YibE_F"/>
    <property type="match status" value="1"/>
</dbReference>
<feature type="transmembrane region" description="Helical" evidence="2">
    <location>
        <begin position="185"/>
        <end position="209"/>
    </location>
</feature>
<evidence type="ECO:0000256" key="1">
    <source>
        <dbReference type="SAM" id="MobiDB-lite"/>
    </source>
</evidence>
<sequence>MAAAPVEDFPEVQEEVGEPTDARAVIREAEVNPARDEEFGAGTYIQEVTLEITSGDLEGEVFEVDNILMGNPVYDMEVEAGDRVMVGIEGTPEEVQEVHIKEYVRDTYLYLIIGIFLILLLVIGRVKGLKSVITIGLTLFLIIKLLIPGILQGYSPILLAVLISVVVTLITIFIISGFNIKSISAIVGILGGVFIAGIITLWIGSSAQLTGFSSEEALMLLYIPQDVEFNVRGLLFAGIIIGSLGAVMDVGMSIASSLQEVKNANPEIARKDLMRAGFNVGRDIMGTMANTLILAYTGSAIPLLILFTAYEPSITEIINLDIIATEIVRALAGSIGLIMTVPLTVFTGTFLFERYK</sequence>
<organism evidence="3 4">
    <name type="scientific">Isachenkonia alkalipeptolytica</name>
    <dbReference type="NCBI Taxonomy" id="2565777"/>
    <lineage>
        <taxon>Bacteria</taxon>
        <taxon>Bacillati</taxon>
        <taxon>Bacillota</taxon>
        <taxon>Clostridia</taxon>
        <taxon>Eubacteriales</taxon>
        <taxon>Clostridiaceae</taxon>
        <taxon>Isachenkonia</taxon>
    </lineage>
</organism>
<evidence type="ECO:0000313" key="4">
    <source>
        <dbReference type="Proteomes" id="UP000449710"/>
    </source>
</evidence>
<feature type="transmembrane region" description="Helical" evidence="2">
    <location>
        <begin position="131"/>
        <end position="151"/>
    </location>
</feature>
<dbReference type="InterPro" id="IPR012507">
    <property type="entry name" value="YibE_F"/>
</dbReference>